<name>A0A5C8ZY68_9GAMM</name>
<keyword evidence="4" id="KW-1185">Reference proteome</keyword>
<dbReference type="RefSeq" id="WP_148063841.1">
    <property type="nucleotide sequence ID" value="NZ_VRYZ01000003.1"/>
</dbReference>
<comment type="caution">
    <text evidence="3">The sequence shown here is derived from an EMBL/GenBank/DDBJ whole genome shotgun (WGS) entry which is preliminary data.</text>
</comment>
<feature type="transmembrane region" description="Helical" evidence="1">
    <location>
        <begin position="74"/>
        <end position="93"/>
    </location>
</feature>
<gene>
    <name evidence="3" type="ORF">FVW59_08610</name>
</gene>
<keyword evidence="2" id="KW-0732">Signal</keyword>
<sequence>MKIPRFAPFASIFLYLLAVPALAHEVPDAARERLRDGNWLDYLWTGAEHMLTGYDHLLFLLGVVFFLHRFGDILKFITAFTLGHTLVLLGATFAGLQVTPYYVDAFIAVTVMYKGFENLDGFRRCLGIAAPNLLLMVFLFGLIHGLGLATQFQTLADRGDAGLVGKILWFNLGVELGQVAALCLMIVVISAWRKTVVWVPLSRAVNGLLIIAGFLLLLYQLHGLVHEQEDHHGAASAAEVQREAGEGWHSHDGGPAHRH</sequence>
<dbReference type="AlphaFoldDB" id="A0A5C8ZY68"/>
<evidence type="ECO:0000313" key="3">
    <source>
        <dbReference type="EMBL" id="TXS92470.1"/>
    </source>
</evidence>
<feature type="transmembrane region" description="Helical" evidence="1">
    <location>
        <begin position="167"/>
        <end position="192"/>
    </location>
</feature>
<feature type="transmembrane region" description="Helical" evidence="1">
    <location>
        <begin position="204"/>
        <end position="222"/>
    </location>
</feature>
<keyword evidence="1" id="KW-1133">Transmembrane helix</keyword>
<evidence type="ECO:0000256" key="2">
    <source>
        <dbReference type="SAM" id="SignalP"/>
    </source>
</evidence>
<proteinExistence type="predicted"/>
<dbReference type="InterPro" id="IPR032809">
    <property type="entry name" value="Put_HupE_UreJ"/>
</dbReference>
<dbReference type="Proteomes" id="UP000321933">
    <property type="component" value="Unassembled WGS sequence"/>
</dbReference>
<accession>A0A5C8ZY68</accession>
<keyword evidence="1" id="KW-0472">Membrane</keyword>
<evidence type="ECO:0000313" key="4">
    <source>
        <dbReference type="Proteomes" id="UP000321933"/>
    </source>
</evidence>
<dbReference type="OrthoDB" id="9808870at2"/>
<organism evidence="3 4">
    <name type="scientific">Parahaliea aestuarii</name>
    <dbReference type="NCBI Taxonomy" id="1852021"/>
    <lineage>
        <taxon>Bacteria</taxon>
        <taxon>Pseudomonadati</taxon>
        <taxon>Pseudomonadota</taxon>
        <taxon>Gammaproteobacteria</taxon>
        <taxon>Cellvibrionales</taxon>
        <taxon>Halieaceae</taxon>
        <taxon>Parahaliea</taxon>
    </lineage>
</organism>
<reference evidence="3 4" key="1">
    <citation type="submission" date="2019-08" db="EMBL/GenBank/DDBJ databases">
        <title>Parahaliea maris sp. nov., isolated from the surface seawater.</title>
        <authorList>
            <person name="Liu Y."/>
        </authorList>
    </citation>
    <scope>NUCLEOTIDE SEQUENCE [LARGE SCALE GENOMIC DNA]</scope>
    <source>
        <strain evidence="3 4">S2-26</strain>
    </source>
</reference>
<feature type="signal peptide" evidence="2">
    <location>
        <begin position="1"/>
        <end position="23"/>
    </location>
</feature>
<evidence type="ECO:0000256" key="1">
    <source>
        <dbReference type="SAM" id="Phobius"/>
    </source>
</evidence>
<keyword evidence="1" id="KW-0812">Transmembrane</keyword>
<protein>
    <submittedName>
        <fullName evidence="3">HupE/UreJ family protein</fullName>
    </submittedName>
</protein>
<dbReference type="EMBL" id="VRYZ01000003">
    <property type="protein sequence ID" value="TXS92470.1"/>
    <property type="molecule type" value="Genomic_DNA"/>
</dbReference>
<feature type="transmembrane region" description="Helical" evidence="1">
    <location>
        <begin position="128"/>
        <end position="147"/>
    </location>
</feature>
<feature type="chain" id="PRO_5022953443" evidence="2">
    <location>
        <begin position="24"/>
        <end position="259"/>
    </location>
</feature>
<dbReference type="Pfam" id="PF13795">
    <property type="entry name" value="HupE_UreJ_2"/>
    <property type="match status" value="1"/>
</dbReference>
<feature type="transmembrane region" description="Helical" evidence="1">
    <location>
        <begin position="47"/>
        <end position="67"/>
    </location>
</feature>